<dbReference type="SUPFAM" id="SSF48657">
    <property type="entry name" value="FinO-like"/>
    <property type="match status" value="1"/>
</dbReference>
<reference evidence="7" key="1">
    <citation type="submission" date="2022-07" db="EMBL/GenBank/DDBJ databases">
        <title>Characterization of the Novel Bacterium Alteromonas immobilis LMIT006 and Alteromonas gregis LMIT007.</title>
        <authorList>
            <person name="Lin X."/>
        </authorList>
    </citation>
    <scope>NUCLEOTIDE SEQUENCE</scope>
    <source>
        <strain evidence="7">LMIT007</strain>
    </source>
</reference>
<dbReference type="InterPro" id="IPR035236">
    <property type="entry name" value="ProQ_C"/>
</dbReference>
<evidence type="ECO:0000256" key="1">
    <source>
        <dbReference type="ARBA" id="ARBA00022490"/>
    </source>
</evidence>
<accession>A0AA42BK98</accession>
<feature type="compositionally biased region" description="Basic residues" evidence="5">
    <location>
        <begin position="116"/>
        <end position="135"/>
    </location>
</feature>
<organism evidence="7 8">
    <name type="scientific">Opacimonas viscosa</name>
    <dbReference type="NCBI Taxonomy" id="2961944"/>
    <lineage>
        <taxon>Bacteria</taxon>
        <taxon>Pseudomonadati</taxon>
        <taxon>Pseudomonadota</taxon>
        <taxon>Gammaproteobacteria</taxon>
        <taxon>Alteromonadales</taxon>
        <taxon>Alteromonadaceae</taxon>
        <taxon>Opacimonas</taxon>
    </lineage>
</organism>
<dbReference type="PANTHER" id="PTHR38106">
    <property type="entry name" value="RNA CHAPERONE PROQ"/>
    <property type="match status" value="1"/>
</dbReference>
<evidence type="ECO:0000259" key="6">
    <source>
        <dbReference type="SMART" id="SM00945"/>
    </source>
</evidence>
<gene>
    <name evidence="4 7" type="primary">proQ</name>
    <name evidence="7" type="ORF">NLF92_01015</name>
</gene>
<comment type="similarity">
    <text evidence="4">Belongs to the ProQ family.</text>
</comment>
<evidence type="ECO:0000313" key="7">
    <source>
        <dbReference type="EMBL" id="MCP3427523.1"/>
    </source>
</evidence>
<keyword evidence="3 4" id="KW-0143">Chaperone</keyword>
<dbReference type="NCBIfam" id="NF003434">
    <property type="entry name" value="PRK04950.1"/>
    <property type="match status" value="1"/>
</dbReference>
<evidence type="ECO:0000313" key="8">
    <source>
        <dbReference type="Proteomes" id="UP001165413"/>
    </source>
</evidence>
<evidence type="ECO:0000256" key="3">
    <source>
        <dbReference type="ARBA" id="ARBA00023186"/>
    </source>
</evidence>
<evidence type="ECO:0000256" key="2">
    <source>
        <dbReference type="ARBA" id="ARBA00022884"/>
    </source>
</evidence>
<keyword evidence="8" id="KW-1185">Reference proteome</keyword>
<keyword evidence="2 4" id="KW-0694">RNA-binding</keyword>
<dbReference type="InterPro" id="IPR036442">
    <property type="entry name" value="ProQ/FinO_sf"/>
</dbReference>
<dbReference type="InterPro" id="IPR023529">
    <property type="entry name" value="ProQ"/>
</dbReference>
<comment type="subcellular location">
    <subcellularLocation>
        <location evidence="4">Cytoplasm</location>
    </subcellularLocation>
</comment>
<keyword evidence="1 4" id="KW-0963">Cytoplasm</keyword>
<dbReference type="GO" id="GO:0005829">
    <property type="term" value="C:cytosol"/>
    <property type="evidence" value="ECO:0007669"/>
    <property type="project" value="TreeGrafter"/>
</dbReference>
<name>A0AA42BK98_9ALTE</name>
<dbReference type="Proteomes" id="UP001165413">
    <property type="component" value="Unassembled WGS sequence"/>
</dbReference>
<comment type="function">
    <text evidence="4">RNA chaperone with significant RNA binding, RNA strand exchange and RNA duplexing activities.</text>
</comment>
<feature type="region of interest" description="Disordered" evidence="5">
    <location>
        <begin position="111"/>
        <end position="149"/>
    </location>
</feature>
<dbReference type="GO" id="GO:0033592">
    <property type="term" value="F:RNA strand annealing activity"/>
    <property type="evidence" value="ECO:0007669"/>
    <property type="project" value="UniProtKB-UniRule"/>
</dbReference>
<dbReference type="AlphaFoldDB" id="A0AA42BK98"/>
<dbReference type="Gene3D" id="1.10.1710.10">
    <property type="entry name" value="ProQ/FinO domain"/>
    <property type="match status" value="1"/>
</dbReference>
<dbReference type="GO" id="GO:0034057">
    <property type="term" value="F:RNA strand-exchange activity"/>
    <property type="evidence" value="ECO:0007669"/>
    <property type="project" value="UniProtKB-UniRule"/>
</dbReference>
<feature type="domain" description="ProQ/FinO" evidence="6">
    <location>
        <begin position="5"/>
        <end position="119"/>
    </location>
</feature>
<dbReference type="HAMAP" id="MF_00749">
    <property type="entry name" value="ProQ"/>
    <property type="match status" value="1"/>
</dbReference>
<dbReference type="PANTHER" id="PTHR38106:SF1">
    <property type="entry name" value="RNA CHAPERONE PROQ"/>
    <property type="match status" value="1"/>
</dbReference>
<comment type="caution">
    <text evidence="7">The sequence shown here is derived from an EMBL/GenBank/DDBJ whole genome shotgun (WGS) entry which is preliminary data.</text>
</comment>
<dbReference type="EMBL" id="JANATA010000001">
    <property type="protein sequence ID" value="MCP3427523.1"/>
    <property type="molecule type" value="Genomic_DNA"/>
</dbReference>
<dbReference type="GO" id="GO:0010608">
    <property type="term" value="P:post-transcriptional regulation of gene expression"/>
    <property type="evidence" value="ECO:0007669"/>
    <property type="project" value="InterPro"/>
</dbReference>
<dbReference type="Pfam" id="PF17516">
    <property type="entry name" value="ProQ_C"/>
    <property type="match status" value="1"/>
</dbReference>
<evidence type="ECO:0000256" key="5">
    <source>
        <dbReference type="SAM" id="MobiDB-lite"/>
    </source>
</evidence>
<dbReference type="RefSeq" id="WP_254097950.1">
    <property type="nucleotide sequence ID" value="NZ_JANATA010000001.1"/>
</dbReference>
<sequence length="211" mass="23445">METTQKITDSKAAIALLAELFPQTFSTKGEAKPLKIGIFQELAERLKDDERISKTTLRSTLRHYTNAWRYLECIKEGVFRVDLDGQADVVIEAEHAEFAAKQLAESKAKAAEKKKLTAKKPKPPQKQFKKPAFKSKVKDKQSAHSNTPKLEVKELTAADLVIGKAVSVKVGKVPMSATITELAKDGIQVQLDSGMSVKVQQDQLRITTKRK</sequence>
<dbReference type="Pfam" id="PF04352">
    <property type="entry name" value="ProQ"/>
    <property type="match status" value="1"/>
</dbReference>
<proteinExistence type="inferred from homology"/>
<dbReference type="SMART" id="SM00945">
    <property type="entry name" value="ProQ"/>
    <property type="match status" value="1"/>
</dbReference>
<dbReference type="InterPro" id="IPR016103">
    <property type="entry name" value="ProQ/FinO"/>
</dbReference>
<evidence type="ECO:0000256" key="4">
    <source>
        <dbReference type="HAMAP-Rule" id="MF_00749"/>
    </source>
</evidence>
<protein>
    <recommendedName>
        <fullName evidence="4">RNA chaperone ProQ</fullName>
    </recommendedName>
</protein>